<keyword evidence="3" id="KW-0472">Membrane</keyword>
<name>A0A811LQZ4_9BILA</name>
<keyword evidence="3" id="KW-0812">Transmembrane</keyword>
<dbReference type="InterPro" id="IPR038877">
    <property type="entry name" value="THSD1"/>
</dbReference>
<protein>
    <submittedName>
        <fullName evidence="5">Uncharacterized protein</fullName>
    </submittedName>
</protein>
<dbReference type="OrthoDB" id="5855429at2759"/>
<reference evidence="5" key="1">
    <citation type="submission" date="2020-09" db="EMBL/GenBank/DDBJ databases">
        <authorList>
            <person name="Kikuchi T."/>
        </authorList>
    </citation>
    <scope>NUCLEOTIDE SEQUENCE</scope>
    <source>
        <strain evidence="5">SH1</strain>
    </source>
</reference>
<dbReference type="Pfam" id="PF00090">
    <property type="entry name" value="TSP_1"/>
    <property type="match status" value="1"/>
</dbReference>
<dbReference type="GO" id="GO:0071944">
    <property type="term" value="C:cell periphery"/>
    <property type="evidence" value="ECO:0007669"/>
    <property type="project" value="TreeGrafter"/>
</dbReference>
<evidence type="ECO:0000313" key="6">
    <source>
        <dbReference type="Proteomes" id="UP000614601"/>
    </source>
</evidence>
<dbReference type="SMART" id="SM00209">
    <property type="entry name" value="TSP1"/>
    <property type="match status" value="1"/>
</dbReference>
<feature type="transmembrane region" description="Helical" evidence="3">
    <location>
        <begin position="435"/>
        <end position="464"/>
    </location>
</feature>
<dbReference type="PANTHER" id="PTHR16311:SF3">
    <property type="entry name" value="THROMBOSPONDIN TYPE-1 DOMAIN-CONTAINING PROTEIN 1"/>
    <property type="match status" value="1"/>
</dbReference>
<proteinExistence type="predicted"/>
<dbReference type="FunFam" id="2.20.100.10:FF:000002">
    <property type="entry name" value="Unc-5 netrin receptor C"/>
    <property type="match status" value="1"/>
</dbReference>
<dbReference type="Gene3D" id="2.20.100.10">
    <property type="entry name" value="Thrombospondin type-1 (TSP1) repeat"/>
    <property type="match status" value="1"/>
</dbReference>
<feature type="compositionally biased region" description="Polar residues" evidence="2">
    <location>
        <begin position="492"/>
        <end position="503"/>
    </location>
</feature>
<comment type="caution">
    <text evidence="5">The sequence shown here is derived from an EMBL/GenBank/DDBJ whole genome shotgun (WGS) entry which is preliminary data.</text>
</comment>
<dbReference type="PRINTS" id="PR01705">
    <property type="entry name" value="TSP1REPEAT"/>
</dbReference>
<organism evidence="5 6">
    <name type="scientific">Bursaphelenchus okinawaensis</name>
    <dbReference type="NCBI Taxonomy" id="465554"/>
    <lineage>
        <taxon>Eukaryota</taxon>
        <taxon>Metazoa</taxon>
        <taxon>Ecdysozoa</taxon>
        <taxon>Nematoda</taxon>
        <taxon>Chromadorea</taxon>
        <taxon>Rhabditida</taxon>
        <taxon>Tylenchina</taxon>
        <taxon>Tylenchomorpha</taxon>
        <taxon>Aphelenchoidea</taxon>
        <taxon>Aphelenchoididae</taxon>
        <taxon>Bursaphelenchus</taxon>
    </lineage>
</organism>
<keyword evidence="4" id="KW-0732">Signal</keyword>
<feature type="chain" id="PRO_5036221503" evidence="4">
    <location>
        <begin position="17"/>
        <end position="607"/>
    </location>
</feature>
<feature type="region of interest" description="Disordered" evidence="2">
    <location>
        <begin position="487"/>
        <end position="516"/>
    </location>
</feature>
<dbReference type="EMBL" id="CAJFDH010000006">
    <property type="protein sequence ID" value="CAD5229819.1"/>
    <property type="molecule type" value="Genomic_DNA"/>
</dbReference>
<sequence length="607" mass="68119">MNVLLTLLSIVTVISAQDIEFVETPRLFEPIIVRPVGLERGSLYYFHLEIRPVDVLPGREESEWKRILTKSEHIGNDFEFGCEWATATGIYRVKANQENSTSSIISQSLRLLKPSAYVRPRLALREDSIFPNCARDYDLSWTLPNCSLASKSDEFRVRVSAVDSEGAELYIGEFKALADPPRSFGIPCSQFDIIHEKYCFELVSLHSFNQQLDLWDRRCINTEPVQRVDGNWSQWSEWSSCSRSCGKGRRKRRRECDNPKPNRGKPCTGRLIETQTCNEHKCPLEIRIAPNATLNQCECGCVLTEMTGSLFARSSRFCLNQTLHWVVPQRYLAKLKLVFVDQLAEDQSIKVYGKEGEESLWLNGDQKPVPTTLTLSLQGDVNIVLTSTGKQVDNGNGAFIDYQVIPEPSITSNGMEYSAFLGNKYVNCQSRQCHALVTVGSLIICLFVILFFVIVPPLLCSFVTKYRAKKKKQKTTLLGSYRADSDMVRSGGTDSTHVSSTHPSGKPPLPPDRQLNGGTQVIVAHRSIGVQRSLQTTPRTQRSARETPMPNASIASVDLEYDYYDPPMPGSFIKPALPDIDIDDIVHKETSGWLDSPPLKGLVNESV</sequence>
<feature type="signal peptide" evidence="4">
    <location>
        <begin position="1"/>
        <end position="16"/>
    </location>
</feature>
<dbReference type="InterPro" id="IPR036383">
    <property type="entry name" value="TSP1_rpt_sf"/>
</dbReference>
<dbReference type="EMBL" id="CAJFCW020000006">
    <property type="protein sequence ID" value="CAG9127268.1"/>
    <property type="molecule type" value="Genomic_DNA"/>
</dbReference>
<feature type="region of interest" description="Disordered" evidence="2">
    <location>
        <begin position="532"/>
        <end position="552"/>
    </location>
</feature>
<dbReference type="SUPFAM" id="SSF82895">
    <property type="entry name" value="TSP-1 type 1 repeat"/>
    <property type="match status" value="1"/>
</dbReference>
<evidence type="ECO:0000256" key="2">
    <source>
        <dbReference type="SAM" id="MobiDB-lite"/>
    </source>
</evidence>
<accession>A0A811LQZ4</accession>
<keyword evidence="6" id="KW-1185">Reference proteome</keyword>
<evidence type="ECO:0000313" key="5">
    <source>
        <dbReference type="EMBL" id="CAD5229819.1"/>
    </source>
</evidence>
<dbReference type="InterPro" id="IPR000884">
    <property type="entry name" value="TSP1_rpt"/>
</dbReference>
<dbReference type="PANTHER" id="PTHR16311">
    <property type="entry name" value="THROMBOSPONDIN TYPE I DOMAIN-CONTAINING 1"/>
    <property type="match status" value="1"/>
</dbReference>
<evidence type="ECO:0000256" key="4">
    <source>
        <dbReference type="SAM" id="SignalP"/>
    </source>
</evidence>
<evidence type="ECO:0000256" key="1">
    <source>
        <dbReference type="ARBA" id="ARBA00023157"/>
    </source>
</evidence>
<dbReference type="Proteomes" id="UP000783686">
    <property type="component" value="Unassembled WGS sequence"/>
</dbReference>
<feature type="compositionally biased region" description="Polar residues" evidence="2">
    <location>
        <begin position="532"/>
        <end position="541"/>
    </location>
</feature>
<keyword evidence="3" id="KW-1133">Transmembrane helix</keyword>
<gene>
    <name evidence="5" type="ORF">BOKJ2_LOCUS13826</name>
</gene>
<dbReference type="Proteomes" id="UP000614601">
    <property type="component" value="Unassembled WGS sequence"/>
</dbReference>
<keyword evidence="1" id="KW-1015">Disulfide bond</keyword>
<dbReference type="AlphaFoldDB" id="A0A811LQZ4"/>
<dbReference type="PROSITE" id="PS50092">
    <property type="entry name" value="TSP1"/>
    <property type="match status" value="1"/>
</dbReference>
<evidence type="ECO:0000256" key="3">
    <source>
        <dbReference type="SAM" id="Phobius"/>
    </source>
</evidence>